<name>A0A399IS22_9CLOT</name>
<protein>
    <recommendedName>
        <fullName evidence="3">Phosphoribosyltransferase</fullName>
    </recommendedName>
</protein>
<dbReference type="AlphaFoldDB" id="A0A399IS22"/>
<dbReference type="RefSeq" id="WP_119366249.1">
    <property type="nucleotide sequence ID" value="NZ_QXDJ01000002.1"/>
</dbReference>
<reference evidence="1 2" key="1">
    <citation type="submission" date="2018-08" db="EMBL/GenBank/DDBJ databases">
        <title>Genome of Clostridium chromiireducens C1, DSM12136.</title>
        <authorList>
            <person name="Xing M."/>
            <person name="Wei Y."/>
            <person name="Ang E.L."/>
            <person name="Zhao H."/>
            <person name="Zhang Y."/>
        </authorList>
    </citation>
    <scope>NUCLEOTIDE SEQUENCE [LARGE SCALE GENOMIC DNA]</scope>
    <source>
        <strain evidence="1 2">C1</strain>
    </source>
</reference>
<evidence type="ECO:0008006" key="3">
    <source>
        <dbReference type="Google" id="ProtNLM"/>
    </source>
</evidence>
<proteinExistence type="predicted"/>
<organism evidence="1 2">
    <name type="scientific">Clostridium chromiireducens</name>
    <dbReference type="NCBI Taxonomy" id="225345"/>
    <lineage>
        <taxon>Bacteria</taxon>
        <taxon>Bacillati</taxon>
        <taxon>Bacillota</taxon>
        <taxon>Clostridia</taxon>
        <taxon>Eubacteriales</taxon>
        <taxon>Clostridiaceae</taxon>
        <taxon>Clostridium</taxon>
    </lineage>
</organism>
<gene>
    <name evidence="1" type="ORF">D2A34_07790</name>
</gene>
<evidence type="ECO:0000313" key="2">
    <source>
        <dbReference type="Proteomes" id="UP000265930"/>
    </source>
</evidence>
<dbReference type="InterPro" id="IPR029057">
    <property type="entry name" value="PRTase-like"/>
</dbReference>
<evidence type="ECO:0000313" key="1">
    <source>
        <dbReference type="EMBL" id="RII35099.1"/>
    </source>
</evidence>
<dbReference type="SUPFAM" id="SSF53271">
    <property type="entry name" value="PRTase-like"/>
    <property type="match status" value="1"/>
</dbReference>
<dbReference type="EMBL" id="QXDJ01000002">
    <property type="protein sequence ID" value="RII35099.1"/>
    <property type="molecule type" value="Genomic_DNA"/>
</dbReference>
<comment type="caution">
    <text evidence="1">The sequence shown here is derived from an EMBL/GenBank/DDBJ whole genome shotgun (WGS) entry which is preliminary data.</text>
</comment>
<sequence>MSTLYKTVDSFLNKSILQKYKFGFTGEAYIDSSEFEIEYNMYLPILKKYFSVKKPFYCNRNNAYYSEDLDETIDLLRAILIDAPSILNSEMLYNKKQFVIFSLTQHMLSCIAKLIGIVFSYNTLKNSYYELLKGYLSRFTDYLVQIIFDEDFYGFPKLYFGFIDNLLIDMKKLNIASVREYSEMDNILVMTTAFFALCDYIGVNDIIISPLQGAALIPPFYISMLNYMNDTKKDFSKISYEYVRYSRYDTSHFCQESLSEQVYHLSTKCPVASKIILIDDNTGTAITIKTIKNELLRYFTNITTCVLEYYWEAKLYKADTYPAFQLDDIDLITPLCYRHFNILNEQIDYIKNLKEIHSRYSQGSFNKLSMIYNEIDYSRYISKSSIDELCKSRILNIYERFRYLDDIMTDYHCRNI</sequence>
<dbReference type="Proteomes" id="UP000265930">
    <property type="component" value="Unassembled WGS sequence"/>
</dbReference>
<accession>A0A399IS22</accession>